<keyword evidence="1" id="KW-0812">Transmembrane</keyword>
<keyword evidence="1" id="KW-1133">Transmembrane helix</keyword>
<reference evidence="2" key="1">
    <citation type="journal article" date="2014" name="Front. Microbiol.">
        <title>High frequency of phylogenetically diverse reductive dehalogenase-homologous genes in deep subseafloor sedimentary metagenomes.</title>
        <authorList>
            <person name="Kawai M."/>
            <person name="Futagami T."/>
            <person name="Toyoda A."/>
            <person name="Takaki Y."/>
            <person name="Nishi S."/>
            <person name="Hori S."/>
            <person name="Arai W."/>
            <person name="Tsubouchi T."/>
            <person name="Morono Y."/>
            <person name="Uchiyama I."/>
            <person name="Ito T."/>
            <person name="Fujiyama A."/>
            <person name="Inagaki F."/>
            <person name="Takami H."/>
        </authorList>
    </citation>
    <scope>NUCLEOTIDE SEQUENCE</scope>
    <source>
        <strain evidence="2">Expedition CK06-06</strain>
    </source>
</reference>
<accession>X0W617</accession>
<organism evidence="2">
    <name type="scientific">marine sediment metagenome</name>
    <dbReference type="NCBI Taxonomy" id="412755"/>
    <lineage>
        <taxon>unclassified sequences</taxon>
        <taxon>metagenomes</taxon>
        <taxon>ecological metagenomes</taxon>
    </lineage>
</organism>
<feature type="transmembrane region" description="Helical" evidence="1">
    <location>
        <begin position="50"/>
        <end position="66"/>
    </location>
</feature>
<sequence>MGANSPYEKAQKLLELAKEESDSEIRKLRLLAAKRYFNADIRGITSRRQSRGVLIFLLFYVVIISTV</sequence>
<feature type="non-terminal residue" evidence="2">
    <location>
        <position position="67"/>
    </location>
</feature>
<dbReference type="EMBL" id="BARS01038213">
    <property type="protein sequence ID" value="GAG20048.1"/>
    <property type="molecule type" value="Genomic_DNA"/>
</dbReference>
<keyword evidence="1" id="KW-0472">Membrane</keyword>
<protein>
    <submittedName>
        <fullName evidence="2">Uncharacterized protein</fullName>
    </submittedName>
</protein>
<proteinExistence type="predicted"/>
<comment type="caution">
    <text evidence="2">The sequence shown here is derived from an EMBL/GenBank/DDBJ whole genome shotgun (WGS) entry which is preliminary data.</text>
</comment>
<name>X0W617_9ZZZZ</name>
<gene>
    <name evidence="2" type="ORF">S01H1_58494</name>
</gene>
<evidence type="ECO:0000256" key="1">
    <source>
        <dbReference type="SAM" id="Phobius"/>
    </source>
</evidence>
<dbReference type="AlphaFoldDB" id="X0W617"/>
<evidence type="ECO:0000313" key="2">
    <source>
        <dbReference type="EMBL" id="GAG20048.1"/>
    </source>
</evidence>